<comment type="caution">
    <text evidence="1">The sequence shown here is derived from an EMBL/GenBank/DDBJ whole genome shotgun (WGS) entry which is preliminary data.</text>
</comment>
<gene>
    <name evidence="1" type="ORF">NP493_2794g00013</name>
</gene>
<sequence length="101" mass="11154">MNAHLVLKHSRFMFSVPQASQLTDICLSVINAIFSAQAHMQLYNIALCKSSLFSGRTLSAITQLPVLMLFSLSVFLQALQCCSAIDVLYSTDARRIPSFTP</sequence>
<dbReference type="EMBL" id="JAODUO010002781">
    <property type="protein sequence ID" value="KAK2150353.1"/>
    <property type="molecule type" value="Genomic_DNA"/>
</dbReference>
<evidence type="ECO:0000313" key="2">
    <source>
        <dbReference type="Proteomes" id="UP001209878"/>
    </source>
</evidence>
<proteinExistence type="predicted"/>
<name>A0AAD9MZX8_RIDPI</name>
<keyword evidence="2" id="KW-1185">Reference proteome</keyword>
<evidence type="ECO:0000313" key="1">
    <source>
        <dbReference type="EMBL" id="KAK2150353.1"/>
    </source>
</evidence>
<accession>A0AAD9MZX8</accession>
<dbReference type="Proteomes" id="UP001209878">
    <property type="component" value="Unassembled WGS sequence"/>
</dbReference>
<reference evidence="1" key="1">
    <citation type="journal article" date="2023" name="Mol. Biol. Evol.">
        <title>Third-Generation Sequencing Reveals the Adaptive Role of the Epigenome in Three Deep-Sea Polychaetes.</title>
        <authorList>
            <person name="Perez M."/>
            <person name="Aroh O."/>
            <person name="Sun Y."/>
            <person name="Lan Y."/>
            <person name="Juniper S.K."/>
            <person name="Young C.R."/>
            <person name="Angers B."/>
            <person name="Qian P.Y."/>
        </authorList>
    </citation>
    <scope>NUCLEOTIDE SEQUENCE</scope>
    <source>
        <strain evidence="1">R07B-5</strain>
    </source>
</reference>
<protein>
    <submittedName>
        <fullName evidence="1">Uncharacterized protein</fullName>
    </submittedName>
</protein>
<organism evidence="1 2">
    <name type="scientific">Ridgeia piscesae</name>
    <name type="common">Tubeworm</name>
    <dbReference type="NCBI Taxonomy" id="27915"/>
    <lineage>
        <taxon>Eukaryota</taxon>
        <taxon>Metazoa</taxon>
        <taxon>Spiralia</taxon>
        <taxon>Lophotrochozoa</taxon>
        <taxon>Annelida</taxon>
        <taxon>Polychaeta</taxon>
        <taxon>Sedentaria</taxon>
        <taxon>Canalipalpata</taxon>
        <taxon>Sabellida</taxon>
        <taxon>Siboglinidae</taxon>
        <taxon>Ridgeia</taxon>
    </lineage>
</organism>
<dbReference type="AlphaFoldDB" id="A0AAD9MZX8"/>